<dbReference type="EMBL" id="HG322949">
    <property type="protein sequence ID" value="CDG81078.1"/>
    <property type="molecule type" value="Genomic_DNA"/>
</dbReference>
<name>W0V169_9BURK</name>
<protein>
    <submittedName>
        <fullName evidence="1">Uncharacterized protein</fullName>
    </submittedName>
</protein>
<evidence type="ECO:0000313" key="2">
    <source>
        <dbReference type="Proteomes" id="UP000027604"/>
    </source>
</evidence>
<keyword evidence="2" id="KW-1185">Reference proteome</keyword>
<dbReference type="AlphaFoldDB" id="W0V169"/>
<dbReference type="Proteomes" id="UP000027604">
    <property type="component" value="Chromosome I"/>
</dbReference>
<evidence type="ECO:0000313" key="1">
    <source>
        <dbReference type="EMBL" id="CDG81078.1"/>
    </source>
</evidence>
<dbReference type="STRING" id="1349767.GJA_417"/>
<proteinExistence type="predicted"/>
<gene>
    <name evidence="1" type="ORF">GJA_417</name>
</gene>
<dbReference type="KEGG" id="jag:GJA_417"/>
<organism evidence="1 2">
    <name type="scientific">Janthinobacterium agaricidamnosum NBRC 102515 = DSM 9628</name>
    <dbReference type="NCBI Taxonomy" id="1349767"/>
    <lineage>
        <taxon>Bacteria</taxon>
        <taxon>Pseudomonadati</taxon>
        <taxon>Pseudomonadota</taxon>
        <taxon>Betaproteobacteria</taxon>
        <taxon>Burkholderiales</taxon>
        <taxon>Oxalobacteraceae</taxon>
        <taxon>Janthinobacterium</taxon>
    </lineage>
</organism>
<accession>W0V169</accession>
<dbReference type="HOGENOM" id="CLU_3234685_0_0_4"/>
<reference evidence="1 2" key="1">
    <citation type="journal article" date="2015" name="Genome Announc.">
        <title>Genome Sequence of Mushroom Soft-Rot Pathogen Janthinobacterium agaricidamnosum.</title>
        <authorList>
            <person name="Graupner K."/>
            <person name="Lackner G."/>
            <person name="Hertweck C."/>
        </authorList>
    </citation>
    <scope>NUCLEOTIDE SEQUENCE [LARGE SCALE GENOMIC DNA]</scope>
    <source>
        <strain evidence="2">NBRC 102515 / DSM 9628</strain>
    </source>
</reference>
<sequence>MIFILKRLKCKDIFVRISAKIINYLANLKVILADPINCKEEIL</sequence>